<dbReference type="SUPFAM" id="SSF54637">
    <property type="entry name" value="Thioesterase/thiol ester dehydrase-isomerase"/>
    <property type="match status" value="1"/>
</dbReference>
<evidence type="ECO:0000313" key="3">
    <source>
        <dbReference type="Proteomes" id="UP000662703"/>
    </source>
</evidence>
<dbReference type="Pfam" id="PF01575">
    <property type="entry name" value="MaoC_dehydratas"/>
    <property type="match status" value="1"/>
</dbReference>
<dbReference type="InterPro" id="IPR003965">
    <property type="entry name" value="Fatty_acid_synthase"/>
</dbReference>
<comment type="caution">
    <text evidence="2">The sequence shown here is derived from an EMBL/GenBank/DDBJ whole genome shotgun (WGS) entry which is preliminary data.</text>
</comment>
<proteinExistence type="predicted"/>
<keyword evidence="2" id="KW-0436">Ligase</keyword>
<gene>
    <name evidence="2" type="ORF">Y5W_02751</name>
</gene>
<dbReference type="InterPro" id="IPR002539">
    <property type="entry name" value="MaoC-like_dom"/>
</dbReference>
<dbReference type="Gene3D" id="3.10.129.10">
    <property type="entry name" value="Hotdog Thioesterase"/>
    <property type="match status" value="1"/>
</dbReference>
<dbReference type="EMBL" id="ARXX01000046">
    <property type="protein sequence ID" value="MBF5057457.1"/>
    <property type="molecule type" value="Genomic_DNA"/>
</dbReference>
<dbReference type="Proteomes" id="UP000662703">
    <property type="component" value="Unassembled WGS sequence"/>
</dbReference>
<keyword evidence="3" id="KW-1185">Reference proteome</keyword>
<dbReference type="GO" id="GO:0016874">
    <property type="term" value="F:ligase activity"/>
    <property type="evidence" value="ECO:0007669"/>
    <property type="project" value="UniProtKB-KW"/>
</dbReference>
<reference evidence="2 3" key="1">
    <citation type="submission" date="2012-09" db="EMBL/GenBank/DDBJ databases">
        <title>Genome Sequence of alkane-degrading Bacterium Alcanivorax sp. 521-1.</title>
        <authorList>
            <person name="Lai Q."/>
            <person name="Shao Z."/>
        </authorList>
    </citation>
    <scope>NUCLEOTIDE SEQUENCE [LARGE SCALE GENOMIC DNA]</scope>
    <source>
        <strain evidence="2 3">521-1</strain>
    </source>
</reference>
<dbReference type="PRINTS" id="PR01483">
    <property type="entry name" value="FASYNTHASE"/>
</dbReference>
<sequence length="141" mass="15672">MTHDAKPTEDGRSVACIERDLVLQQSDFDRFAALSGDHNPIHVDPDYAAATRFGATVPHGMLLFTAVRGLIADHYPGADLETQELMFPAPAFAGDEMLIRLSIPAPPENDHLELRTQVIRSDDQLCLDGRCRLKLNHEDPR</sequence>
<accession>A0ABS0AV21</accession>
<feature type="domain" description="MaoC-like" evidence="1">
    <location>
        <begin position="19"/>
        <end position="100"/>
    </location>
</feature>
<evidence type="ECO:0000313" key="2">
    <source>
        <dbReference type="EMBL" id="MBF5057457.1"/>
    </source>
</evidence>
<protein>
    <submittedName>
        <fullName evidence="2">AMP-dependent synthetase and ligase</fullName>
    </submittedName>
</protein>
<evidence type="ECO:0000259" key="1">
    <source>
        <dbReference type="Pfam" id="PF01575"/>
    </source>
</evidence>
<dbReference type="InterPro" id="IPR029069">
    <property type="entry name" value="HotDog_dom_sf"/>
</dbReference>
<dbReference type="RefSeq" id="WP_194865680.1">
    <property type="nucleotide sequence ID" value="NZ_ARXX01000046.1"/>
</dbReference>
<name>A0ABS0AV21_9GAMM</name>
<dbReference type="PANTHER" id="PTHR43437:SF3">
    <property type="entry name" value="HYDROXYACYL-THIOESTER DEHYDRATASE TYPE 2, MITOCHONDRIAL"/>
    <property type="match status" value="1"/>
</dbReference>
<dbReference type="InterPro" id="IPR050965">
    <property type="entry name" value="UPF0336/Enoyl-CoA_hydratase"/>
</dbReference>
<organism evidence="2 3">
    <name type="scientific">Alloalcanivorax profundimaris</name>
    <dbReference type="NCBI Taxonomy" id="2735259"/>
    <lineage>
        <taxon>Bacteria</taxon>
        <taxon>Pseudomonadati</taxon>
        <taxon>Pseudomonadota</taxon>
        <taxon>Gammaproteobacteria</taxon>
        <taxon>Oceanospirillales</taxon>
        <taxon>Alcanivoracaceae</taxon>
        <taxon>Alloalcanivorax</taxon>
    </lineage>
</organism>
<dbReference type="PANTHER" id="PTHR43437">
    <property type="entry name" value="HYDROXYACYL-THIOESTER DEHYDRATASE TYPE 2, MITOCHONDRIAL-RELATED"/>
    <property type="match status" value="1"/>
</dbReference>